<reference evidence="1" key="1">
    <citation type="submission" date="2022-02" db="EMBL/GenBank/DDBJ databases">
        <title>Towards deciphering the DNA virus diversity associated with rodent species in the families Cricetidae and Heteromyidae.</title>
        <authorList>
            <person name="Lund M."/>
            <person name="Larsen B.B."/>
            <person name="Gryseels S."/>
            <person name="Kraberger S."/>
            <person name="Rowsey D.M."/>
            <person name="Steger L."/>
            <person name="Yule K.M."/>
            <person name="Upham N.S."/>
            <person name="Worobey M."/>
            <person name="Van Doorslaer K."/>
            <person name="Varsani A."/>
        </authorList>
    </citation>
    <scope>NUCLEOTIDE SEQUENCE</scope>
    <source>
        <strain evidence="1">UA08Rod_4686</strain>
    </source>
</reference>
<proteinExistence type="predicted"/>
<protein>
    <submittedName>
        <fullName evidence="1">Uncharacterized protein</fullName>
    </submittedName>
</protein>
<organism evidence="1">
    <name type="scientific">Sigmofec virus UA08Rod_4686</name>
    <dbReference type="NCBI Taxonomy" id="2929406"/>
    <lineage>
        <taxon>Viruses</taxon>
        <taxon>Monodnaviria</taxon>
        <taxon>Sangervirae</taxon>
        <taxon>Phixviricota</taxon>
        <taxon>Malgrandaviricetes</taxon>
        <taxon>Petitvirales</taxon>
        <taxon>Microviridae</taxon>
    </lineage>
</organism>
<dbReference type="EMBL" id="OM869565">
    <property type="protein sequence ID" value="UPW41258.1"/>
    <property type="molecule type" value="Genomic_DNA"/>
</dbReference>
<evidence type="ECO:0000313" key="1">
    <source>
        <dbReference type="EMBL" id="UPW41258.1"/>
    </source>
</evidence>
<sequence length="104" mass="11410">MSFNRKYLVFGKISKLGHSQSVQTLPNLAITPSRMAQLADDGIPVSSALMSVTSNDGELNPSWHIPIDQMRGVDIATVWNAQLSARENITKNVRLKQSSNTVSQ</sequence>
<name>A0A976N1J2_9VIRU</name>
<accession>A0A976N1J2</accession>